<feature type="transmembrane region" description="Helical" evidence="2">
    <location>
        <begin position="14"/>
        <end position="32"/>
    </location>
</feature>
<comment type="caution">
    <text evidence="3">The sequence shown here is derived from an EMBL/GenBank/DDBJ whole genome shotgun (WGS) entry which is preliminary data.</text>
</comment>
<name>A0A4C2ECN0_9EURY</name>
<dbReference type="Proteomes" id="UP000304382">
    <property type="component" value="Unassembled WGS sequence"/>
</dbReference>
<dbReference type="Pfam" id="PF26262">
    <property type="entry name" value="DUF8066"/>
    <property type="match status" value="1"/>
</dbReference>
<dbReference type="InterPro" id="IPR058379">
    <property type="entry name" value="DUF8066"/>
</dbReference>
<dbReference type="AlphaFoldDB" id="A0A4C2ECN0"/>
<keyword evidence="2" id="KW-1133">Transmembrane helix</keyword>
<evidence type="ECO:0000256" key="2">
    <source>
        <dbReference type="SAM" id="Phobius"/>
    </source>
</evidence>
<feature type="region of interest" description="Disordered" evidence="1">
    <location>
        <begin position="71"/>
        <end position="107"/>
    </location>
</feature>
<proteinExistence type="predicted"/>
<evidence type="ECO:0000313" key="4">
    <source>
        <dbReference type="Proteomes" id="UP000304382"/>
    </source>
</evidence>
<protein>
    <submittedName>
        <fullName evidence="3">Uncharacterized protein</fullName>
    </submittedName>
</protein>
<reference evidence="3 4" key="1">
    <citation type="submission" date="2019-02" db="EMBL/GenBank/DDBJ databases">
        <title>Haloarcula mannanilyticum sp. nov., a mannan degrading haloarchaeon isolated from commercial salt.</title>
        <authorList>
            <person name="Enomoto S."/>
            <person name="Shimane Y."/>
            <person name="Kamekura M."/>
            <person name="Ito T."/>
            <person name="Moriya O."/>
            <person name="Ihara K."/>
            <person name="Takahashi-Ando N."/>
            <person name="Fukushima Y."/>
            <person name="Yoshida Y."/>
            <person name="Usama R."/>
            <person name="Takai K."/>
            <person name="Minegishi H."/>
        </authorList>
    </citation>
    <scope>NUCLEOTIDE SEQUENCE [LARGE SCALE GENOMIC DNA]</scope>
    <source>
        <strain evidence="3 4">MD130-1</strain>
    </source>
</reference>
<keyword evidence="2" id="KW-0812">Transmembrane</keyword>
<keyword evidence="4" id="KW-1185">Reference proteome</keyword>
<evidence type="ECO:0000256" key="1">
    <source>
        <dbReference type="SAM" id="MobiDB-lite"/>
    </source>
</evidence>
<keyword evidence="2" id="KW-0472">Membrane</keyword>
<evidence type="ECO:0000313" key="3">
    <source>
        <dbReference type="EMBL" id="GCF12281.1"/>
    </source>
</evidence>
<feature type="transmembrane region" description="Helical" evidence="2">
    <location>
        <begin position="38"/>
        <end position="60"/>
    </location>
</feature>
<dbReference type="EMBL" id="BIXZ01000001">
    <property type="protein sequence ID" value="GCF12281.1"/>
    <property type="molecule type" value="Genomic_DNA"/>
</dbReference>
<organism evidence="3 4">
    <name type="scientific">Haloarcula mannanilytica</name>
    <dbReference type="NCBI Taxonomy" id="2509225"/>
    <lineage>
        <taxon>Archaea</taxon>
        <taxon>Methanobacteriati</taxon>
        <taxon>Methanobacteriota</taxon>
        <taxon>Stenosarchaea group</taxon>
        <taxon>Halobacteria</taxon>
        <taxon>Halobacteriales</taxon>
        <taxon>Haloarculaceae</taxon>
        <taxon>Haloarcula</taxon>
    </lineage>
</organism>
<accession>A0A4C2ECN0</accession>
<gene>
    <name evidence="3" type="ORF">Harman_02160</name>
</gene>
<sequence>MNRLAMPSTQTRRAAKAALAVLSVAIVLYSLIIIQQVLLGILVGVVPWILYLFLRLLWALERIATAMEQRAEVDRRQARPPVGEDSHTGEHQRPRSDAGEEASSRSE</sequence>